<dbReference type="GO" id="GO:0016114">
    <property type="term" value="P:terpenoid biosynthetic process"/>
    <property type="evidence" value="ECO:0007669"/>
    <property type="project" value="UniProtKB-ARBA"/>
</dbReference>
<keyword evidence="6" id="KW-0472">Membrane</keyword>
<evidence type="ECO:0000256" key="5">
    <source>
        <dbReference type="ARBA" id="ARBA00023002"/>
    </source>
</evidence>
<dbReference type="PANTHER" id="PTHR47956:SF49">
    <property type="entry name" value="CYTOCHROME P450 83B1"/>
    <property type="match status" value="1"/>
</dbReference>
<evidence type="ECO:0000256" key="4">
    <source>
        <dbReference type="ARBA" id="ARBA00022989"/>
    </source>
</evidence>
<keyword evidence="4" id="KW-1133">Transmembrane helix</keyword>
<evidence type="ECO:0000256" key="2">
    <source>
        <dbReference type="ARBA" id="ARBA00010617"/>
    </source>
</evidence>
<dbReference type="GO" id="GO:0020037">
    <property type="term" value="F:heme binding"/>
    <property type="evidence" value="ECO:0007669"/>
    <property type="project" value="InterPro"/>
</dbReference>
<sequence length="124" mass="14200">MLLVAVHRLKLRIRECQDVCMFPLSYTNIEGMGLLRVDGIEASRRRERKRGLLLVDGIEERLLENRNKSASAIGCLVDGYEIGEKTVRAHVVGRDPEHWENPDEFMPDRFFDAKGQDFGLIPFG</sequence>
<dbReference type="InterPro" id="IPR002401">
    <property type="entry name" value="Cyt_P450_E_grp-I"/>
</dbReference>
<dbReference type="GO" id="GO:0016712">
    <property type="term" value="F:oxidoreductase activity, acting on paired donors, with incorporation or reduction of molecular oxygen, reduced flavin or flavoprotein as one donor, and incorporation of one atom of oxygen"/>
    <property type="evidence" value="ECO:0007669"/>
    <property type="project" value="UniProtKB-ARBA"/>
</dbReference>
<keyword evidence="8" id="KW-1185">Reference proteome</keyword>
<keyword evidence="5" id="KW-0560">Oxidoreductase</keyword>
<dbReference type="PRINTS" id="PR00463">
    <property type="entry name" value="EP450I"/>
</dbReference>
<reference evidence="7" key="1">
    <citation type="submission" date="2018-01" db="EMBL/GenBank/DDBJ databases">
        <authorList>
            <person name="Mao J.F."/>
        </authorList>
    </citation>
    <scope>NUCLEOTIDE SEQUENCE</scope>
    <source>
        <strain evidence="7">Huo1</strain>
        <tissue evidence="7">Leaf</tissue>
    </source>
</reference>
<reference evidence="7" key="2">
    <citation type="submission" date="2020-08" db="EMBL/GenBank/DDBJ databases">
        <title>Plant Genome Project.</title>
        <authorList>
            <person name="Zhang R.-G."/>
        </authorList>
    </citation>
    <scope>NUCLEOTIDE SEQUENCE</scope>
    <source>
        <strain evidence="7">Huo1</strain>
        <tissue evidence="7">Leaf</tissue>
    </source>
</reference>
<dbReference type="SUPFAM" id="SSF48264">
    <property type="entry name" value="Cytochrome P450"/>
    <property type="match status" value="1"/>
</dbReference>
<evidence type="ECO:0000256" key="1">
    <source>
        <dbReference type="ARBA" id="ARBA00004167"/>
    </source>
</evidence>
<name>A0A8X9AB49_SALSN</name>
<evidence type="ECO:0000313" key="7">
    <source>
        <dbReference type="EMBL" id="KAG6433319.1"/>
    </source>
</evidence>
<dbReference type="InterPro" id="IPR036396">
    <property type="entry name" value="Cyt_P450_sf"/>
</dbReference>
<dbReference type="Gene3D" id="1.10.630.10">
    <property type="entry name" value="Cytochrome P450"/>
    <property type="match status" value="1"/>
</dbReference>
<dbReference type="GO" id="GO:0016020">
    <property type="term" value="C:membrane"/>
    <property type="evidence" value="ECO:0007669"/>
    <property type="project" value="UniProtKB-SubCell"/>
</dbReference>
<dbReference type="InterPro" id="IPR001128">
    <property type="entry name" value="Cyt_P450"/>
</dbReference>
<dbReference type="EMBL" id="PNBA02000002">
    <property type="protein sequence ID" value="KAG6433319.1"/>
    <property type="molecule type" value="Genomic_DNA"/>
</dbReference>
<dbReference type="AlphaFoldDB" id="A0A8X9AB49"/>
<keyword evidence="3" id="KW-0812">Transmembrane</keyword>
<dbReference type="Pfam" id="PF00067">
    <property type="entry name" value="p450"/>
    <property type="match status" value="1"/>
</dbReference>
<dbReference type="GO" id="GO:0005506">
    <property type="term" value="F:iron ion binding"/>
    <property type="evidence" value="ECO:0007669"/>
    <property type="project" value="InterPro"/>
</dbReference>
<comment type="subcellular location">
    <subcellularLocation>
        <location evidence="1">Membrane</location>
        <topology evidence="1">Single-pass membrane protein</topology>
    </subcellularLocation>
</comment>
<accession>A0A8X9AB49</accession>
<evidence type="ECO:0000256" key="6">
    <source>
        <dbReference type="ARBA" id="ARBA00023136"/>
    </source>
</evidence>
<protein>
    <submittedName>
        <fullName evidence="7">Uncharacterized protein</fullName>
    </submittedName>
</protein>
<comment type="caution">
    <text evidence="7">The sequence shown here is derived from an EMBL/GenBank/DDBJ whole genome shotgun (WGS) entry which is preliminary data.</text>
</comment>
<evidence type="ECO:0000313" key="8">
    <source>
        <dbReference type="Proteomes" id="UP000298416"/>
    </source>
</evidence>
<gene>
    <name evidence="7" type="ORF">SASPL_104928</name>
</gene>
<evidence type="ECO:0000256" key="3">
    <source>
        <dbReference type="ARBA" id="ARBA00022692"/>
    </source>
</evidence>
<dbReference type="InterPro" id="IPR050193">
    <property type="entry name" value="Cytochrome_P450_71"/>
</dbReference>
<comment type="similarity">
    <text evidence="2">Belongs to the cytochrome P450 family.</text>
</comment>
<proteinExistence type="inferred from homology"/>
<dbReference type="PANTHER" id="PTHR47956">
    <property type="entry name" value="CYTOCHROME P450 71B11-RELATED"/>
    <property type="match status" value="1"/>
</dbReference>
<organism evidence="7">
    <name type="scientific">Salvia splendens</name>
    <name type="common">Scarlet sage</name>
    <dbReference type="NCBI Taxonomy" id="180675"/>
    <lineage>
        <taxon>Eukaryota</taxon>
        <taxon>Viridiplantae</taxon>
        <taxon>Streptophyta</taxon>
        <taxon>Embryophyta</taxon>
        <taxon>Tracheophyta</taxon>
        <taxon>Spermatophyta</taxon>
        <taxon>Magnoliopsida</taxon>
        <taxon>eudicotyledons</taxon>
        <taxon>Gunneridae</taxon>
        <taxon>Pentapetalae</taxon>
        <taxon>asterids</taxon>
        <taxon>lamiids</taxon>
        <taxon>Lamiales</taxon>
        <taxon>Lamiaceae</taxon>
        <taxon>Nepetoideae</taxon>
        <taxon>Mentheae</taxon>
        <taxon>Salviinae</taxon>
        <taxon>Salvia</taxon>
        <taxon>Salvia subgen. Calosphace</taxon>
        <taxon>core Calosphace</taxon>
    </lineage>
</organism>
<dbReference type="Proteomes" id="UP000298416">
    <property type="component" value="Unassembled WGS sequence"/>
</dbReference>